<sequence length="179" mass="17928">MKAGMTAAVDLGDVTRGEAGSLLLTPSDTSVPVVAALRVVRGKGDKRETAFIPATAPVGTRATVAGNRSKGTTLALTAPARTTQVKVTASAGSGGGTPVTKTYTIKAGTTQNVDAPVPSGLKGTYALTVEPVSAGPVYAARTLEAAGEGLPAFTIQTLPDDRGAVAVPEAEQDLSVLQK</sequence>
<gene>
    <name evidence="1" type="ORF">SAV31267_041230</name>
</gene>
<dbReference type="EMBL" id="BJHY01000001">
    <property type="protein sequence ID" value="GDY74638.1"/>
    <property type="molecule type" value="Genomic_DNA"/>
</dbReference>
<dbReference type="Pfam" id="PF18986">
    <property type="entry name" value="DUF5719"/>
    <property type="match status" value="1"/>
</dbReference>
<organism evidence="1 2">
    <name type="scientific">Streptomyces avermitilis</name>
    <dbReference type="NCBI Taxonomy" id="33903"/>
    <lineage>
        <taxon>Bacteria</taxon>
        <taxon>Bacillati</taxon>
        <taxon>Actinomycetota</taxon>
        <taxon>Actinomycetes</taxon>
        <taxon>Kitasatosporales</taxon>
        <taxon>Streptomycetaceae</taxon>
        <taxon>Streptomyces</taxon>
    </lineage>
</organism>
<accession>A0A4D4MR74</accession>
<dbReference type="Proteomes" id="UP000299211">
    <property type="component" value="Unassembled WGS sequence"/>
</dbReference>
<comment type="caution">
    <text evidence="1">The sequence shown here is derived from an EMBL/GenBank/DDBJ whole genome shotgun (WGS) entry which is preliminary data.</text>
</comment>
<proteinExistence type="predicted"/>
<evidence type="ECO:0000313" key="2">
    <source>
        <dbReference type="Proteomes" id="UP000299211"/>
    </source>
</evidence>
<evidence type="ECO:0008006" key="3">
    <source>
        <dbReference type="Google" id="ProtNLM"/>
    </source>
</evidence>
<evidence type="ECO:0000313" key="1">
    <source>
        <dbReference type="EMBL" id="GDY74638.1"/>
    </source>
</evidence>
<name>A0A4D4MR74_STRAX</name>
<dbReference type="InterPro" id="IPR043777">
    <property type="entry name" value="DUF5719"/>
</dbReference>
<dbReference type="STRING" id="33903.AQJ43_23255"/>
<dbReference type="AlphaFoldDB" id="A0A4D4MR74"/>
<reference evidence="1 2" key="1">
    <citation type="submission" date="2019-04" db="EMBL/GenBank/DDBJ databases">
        <title>Draft genome sequences of Streptomyces avermitilis ATCC 31267.</title>
        <authorList>
            <person name="Komaki H."/>
            <person name="Tamura T."/>
            <person name="Hosoyama A."/>
        </authorList>
    </citation>
    <scope>NUCLEOTIDE SEQUENCE [LARGE SCALE GENOMIC DNA]</scope>
    <source>
        <strain evidence="1 2">ATCC 31267</strain>
    </source>
</reference>
<protein>
    <recommendedName>
        <fullName evidence="3">Secreted protein</fullName>
    </recommendedName>
</protein>